<keyword evidence="7" id="KW-0675">Receptor</keyword>
<keyword evidence="5" id="KW-0297">G-protein coupled receptor</keyword>
<dbReference type="Gene3D" id="1.20.1070.10">
    <property type="entry name" value="Rhodopsin 7-helix transmembrane proteins"/>
    <property type="match status" value="1"/>
</dbReference>
<dbReference type="GO" id="GO:0005886">
    <property type="term" value="C:plasma membrane"/>
    <property type="evidence" value="ECO:0007669"/>
    <property type="project" value="UniProtKB-SubCell"/>
</dbReference>
<keyword evidence="6 9" id="KW-0472">Membrane</keyword>
<keyword evidence="4 9" id="KW-1133">Transmembrane helix</keyword>
<feature type="transmembrane region" description="Helical" evidence="9">
    <location>
        <begin position="144"/>
        <end position="165"/>
    </location>
</feature>
<evidence type="ECO:0000313" key="13">
    <source>
        <dbReference type="WBParaSite" id="nOo.2.0.1.t00109-RA"/>
    </source>
</evidence>
<evidence type="ECO:0000256" key="3">
    <source>
        <dbReference type="ARBA" id="ARBA00022692"/>
    </source>
</evidence>
<dbReference type="PANTHER" id="PTHR24248">
    <property type="entry name" value="ADRENERGIC RECEPTOR-RELATED G-PROTEIN COUPLED RECEPTOR"/>
    <property type="match status" value="1"/>
</dbReference>
<accession>A0A182DWU0</accession>
<evidence type="ECO:0000259" key="10">
    <source>
        <dbReference type="PROSITE" id="PS50262"/>
    </source>
</evidence>
<evidence type="ECO:0000256" key="9">
    <source>
        <dbReference type="SAM" id="Phobius"/>
    </source>
</evidence>
<feature type="domain" description="G-protein coupled receptors family 1 profile" evidence="10">
    <location>
        <begin position="1"/>
        <end position="309"/>
    </location>
</feature>
<keyword evidence="2" id="KW-1003">Cell membrane</keyword>
<dbReference type="GO" id="GO:0004930">
    <property type="term" value="F:G protein-coupled receptor activity"/>
    <property type="evidence" value="ECO:0007669"/>
    <property type="project" value="UniProtKB-KW"/>
</dbReference>
<dbReference type="OrthoDB" id="5859976at2759"/>
<feature type="transmembrane region" description="Helical" evidence="9">
    <location>
        <begin position="102"/>
        <end position="124"/>
    </location>
</feature>
<feature type="transmembrane region" description="Helical" evidence="9">
    <location>
        <begin position="293"/>
        <end position="314"/>
    </location>
</feature>
<reference evidence="13" key="1">
    <citation type="submission" date="2016-06" db="UniProtKB">
        <authorList>
            <consortium name="WormBaseParasite"/>
        </authorList>
    </citation>
    <scope>IDENTIFICATION</scope>
</reference>
<feature type="transmembrane region" description="Helical" evidence="9">
    <location>
        <begin position="23"/>
        <end position="49"/>
    </location>
</feature>
<organism evidence="13">
    <name type="scientific">Onchocerca ochengi</name>
    <name type="common">Filarial nematode worm</name>
    <dbReference type="NCBI Taxonomy" id="42157"/>
    <lineage>
        <taxon>Eukaryota</taxon>
        <taxon>Metazoa</taxon>
        <taxon>Ecdysozoa</taxon>
        <taxon>Nematoda</taxon>
        <taxon>Chromadorea</taxon>
        <taxon>Rhabditida</taxon>
        <taxon>Spirurina</taxon>
        <taxon>Spiruromorpha</taxon>
        <taxon>Filarioidea</taxon>
        <taxon>Onchocercidae</taxon>
        <taxon>Onchocerca</taxon>
    </lineage>
</organism>
<sequence>MFVIWDQEVAEELRVPSQIREAFNILVILFLSLLCAIGLLGNLLVCMAIKNMDMELFMCLLYVYADVFLCTASIVHMTLISIDTSARISKPSKARNKSKTSITMKLAFVWIATTLISCPIAILALTDSSNIINDNKCRITNRYYMIYGSTFAFLIPFLIMVIAYVRTTSLLKQQITFISHQGDADDHTETFTLRRSYTQRNDVPKNLQNIIPCRRNKKMIKCVLKTTLLPIYSERGMELIGEAIERDFDKNRLRNFRKRATITIFALSAKLSKKEAVSKRNAEFTNEHKATRVLAIVFACFFICWTPFFGANLAHGFCEERCAFPPTMASFFLWLGTTDRFDSQQDHCSALCYNKNINKLKSSRQKYCIQSIRPEDLSSATQNKADRLQKKNAQTIISCQPKK</sequence>
<dbReference type="WBParaSite" id="nOo.2.0.1.t00109-RA">
    <property type="protein sequence ID" value="nOo.2.0.1.t00109-RA"/>
    <property type="gene ID" value="nOo.2.0.1.g00109"/>
</dbReference>
<evidence type="ECO:0000256" key="1">
    <source>
        <dbReference type="ARBA" id="ARBA00004651"/>
    </source>
</evidence>
<dbReference type="PROSITE" id="PS50262">
    <property type="entry name" value="G_PROTEIN_RECEP_F1_2"/>
    <property type="match status" value="1"/>
</dbReference>
<dbReference type="InterPro" id="IPR017452">
    <property type="entry name" value="GPCR_Rhodpsn_7TM"/>
</dbReference>
<dbReference type="STRING" id="42157.A0A182DWU0"/>
<evidence type="ECO:0000256" key="8">
    <source>
        <dbReference type="ARBA" id="ARBA00023224"/>
    </source>
</evidence>
<evidence type="ECO:0000256" key="2">
    <source>
        <dbReference type="ARBA" id="ARBA00022475"/>
    </source>
</evidence>
<dbReference type="EMBL" id="UYRW01000009">
    <property type="protein sequence ID" value="VDK61261.1"/>
    <property type="molecule type" value="Genomic_DNA"/>
</dbReference>
<protein>
    <submittedName>
        <fullName evidence="13">G_PROTEIN_RECEP_F1_2 domain-containing protein</fullName>
    </submittedName>
</protein>
<gene>
    <name evidence="11" type="ORF">NOO_LOCUS109</name>
</gene>
<dbReference type="PRINTS" id="PR00237">
    <property type="entry name" value="GPCRRHODOPSN"/>
</dbReference>
<keyword evidence="3 9" id="KW-0812">Transmembrane</keyword>
<keyword evidence="8" id="KW-0807">Transducer</keyword>
<evidence type="ECO:0000313" key="11">
    <source>
        <dbReference type="EMBL" id="VDK61261.1"/>
    </source>
</evidence>
<dbReference type="InterPro" id="IPR000276">
    <property type="entry name" value="GPCR_Rhodpsn"/>
</dbReference>
<proteinExistence type="predicted"/>
<evidence type="ECO:0000256" key="5">
    <source>
        <dbReference type="ARBA" id="ARBA00023040"/>
    </source>
</evidence>
<keyword evidence="12" id="KW-1185">Reference proteome</keyword>
<evidence type="ECO:0000313" key="12">
    <source>
        <dbReference type="Proteomes" id="UP000271087"/>
    </source>
</evidence>
<feature type="transmembrane region" description="Helical" evidence="9">
    <location>
        <begin position="61"/>
        <end position="82"/>
    </location>
</feature>
<reference evidence="11 12" key="2">
    <citation type="submission" date="2018-08" db="EMBL/GenBank/DDBJ databases">
        <authorList>
            <person name="Laetsch R D."/>
            <person name="Stevens L."/>
            <person name="Kumar S."/>
            <person name="Blaxter L. M."/>
        </authorList>
    </citation>
    <scope>NUCLEOTIDE SEQUENCE [LARGE SCALE GENOMIC DNA]</scope>
</reference>
<dbReference type="SUPFAM" id="SSF81321">
    <property type="entry name" value="Family A G protein-coupled receptor-like"/>
    <property type="match status" value="1"/>
</dbReference>
<dbReference type="Pfam" id="PF00001">
    <property type="entry name" value="7tm_1"/>
    <property type="match status" value="1"/>
</dbReference>
<dbReference type="Proteomes" id="UP000271087">
    <property type="component" value="Unassembled WGS sequence"/>
</dbReference>
<evidence type="ECO:0000256" key="4">
    <source>
        <dbReference type="ARBA" id="ARBA00022989"/>
    </source>
</evidence>
<name>A0A182DWU0_ONCOC</name>
<evidence type="ECO:0000256" key="6">
    <source>
        <dbReference type="ARBA" id="ARBA00023136"/>
    </source>
</evidence>
<comment type="subcellular location">
    <subcellularLocation>
        <location evidence="1">Cell membrane</location>
        <topology evidence="1">Multi-pass membrane protein</topology>
    </subcellularLocation>
</comment>
<evidence type="ECO:0000256" key="7">
    <source>
        <dbReference type="ARBA" id="ARBA00023170"/>
    </source>
</evidence>
<dbReference type="AlphaFoldDB" id="A0A182DWU0"/>